<reference evidence="1" key="1">
    <citation type="submission" date="2021-06" db="EMBL/GenBank/DDBJ databases">
        <authorList>
            <person name="Kallberg Y."/>
            <person name="Tangrot J."/>
            <person name="Rosling A."/>
        </authorList>
    </citation>
    <scope>NUCLEOTIDE SEQUENCE</scope>
    <source>
        <strain evidence="1">MA461A</strain>
    </source>
</reference>
<gene>
    <name evidence="1" type="ORF">RPERSI_LOCUS17741</name>
</gene>
<dbReference type="EMBL" id="CAJVQC010045874">
    <property type="protein sequence ID" value="CAG8782088.1"/>
    <property type="molecule type" value="Genomic_DNA"/>
</dbReference>
<name>A0ACA9R8C2_9GLOM</name>
<accession>A0ACA9R8C2</accession>
<sequence length="224" mass="25839">MADETTPTPKVKGTKKGVKSSDPAINRDAASLRQFFDAYNSPPTMQVHIRGWHQEKSQEMSGKNNHKNVYTHVTDFEVTLDLNGYIVPTPQVVAPSSFDEYLEAYIRDENKCKEITLKKTVIWEYDALYNLIFDLARRRGFRYNLNVTYPQGNNVVKVMTDNSFGKNVRTYAFIAAPISWVYKKKFNKLQSQFQMNLTVAEWFSQNSTLIEQYITVDKQGGRIV</sequence>
<dbReference type="Proteomes" id="UP000789920">
    <property type="component" value="Unassembled WGS sequence"/>
</dbReference>
<protein>
    <submittedName>
        <fullName evidence="1">23986_t:CDS:1</fullName>
    </submittedName>
</protein>
<keyword evidence="2" id="KW-1185">Reference proteome</keyword>
<comment type="caution">
    <text evidence="1">The sequence shown here is derived from an EMBL/GenBank/DDBJ whole genome shotgun (WGS) entry which is preliminary data.</text>
</comment>
<evidence type="ECO:0000313" key="2">
    <source>
        <dbReference type="Proteomes" id="UP000789920"/>
    </source>
</evidence>
<evidence type="ECO:0000313" key="1">
    <source>
        <dbReference type="EMBL" id="CAG8782088.1"/>
    </source>
</evidence>
<organism evidence="1 2">
    <name type="scientific">Racocetra persica</name>
    <dbReference type="NCBI Taxonomy" id="160502"/>
    <lineage>
        <taxon>Eukaryota</taxon>
        <taxon>Fungi</taxon>
        <taxon>Fungi incertae sedis</taxon>
        <taxon>Mucoromycota</taxon>
        <taxon>Glomeromycotina</taxon>
        <taxon>Glomeromycetes</taxon>
        <taxon>Diversisporales</taxon>
        <taxon>Gigasporaceae</taxon>
        <taxon>Racocetra</taxon>
    </lineage>
</organism>
<feature type="non-terminal residue" evidence="1">
    <location>
        <position position="224"/>
    </location>
</feature>
<proteinExistence type="predicted"/>